<dbReference type="Pfam" id="PF20765">
    <property type="entry name" value="Phage_tail_terminator_8"/>
    <property type="match status" value="1"/>
</dbReference>
<evidence type="ECO:0000313" key="1">
    <source>
        <dbReference type="EMBL" id="SKC82942.1"/>
    </source>
</evidence>
<evidence type="ECO:0000313" key="2">
    <source>
        <dbReference type="Proteomes" id="UP000190285"/>
    </source>
</evidence>
<reference evidence="1 2" key="1">
    <citation type="submission" date="2017-02" db="EMBL/GenBank/DDBJ databases">
        <authorList>
            <person name="Peterson S.W."/>
        </authorList>
    </citation>
    <scope>NUCLEOTIDE SEQUENCE [LARGE SCALE GENOMIC DNA]</scope>
    <source>
        <strain evidence="1 2">M1</strain>
    </source>
</reference>
<name>A0A1T5M3X9_9FIRM</name>
<gene>
    <name evidence="1" type="ORF">SAMN02194393_03782</name>
</gene>
<dbReference type="EMBL" id="FUZT01000010">
    <property type="protein sequence ID" value="SKC82942.1"/>
    <property type="molecule type" value="Genomic_DNA"/>
</dbReference>
<dbReference type="Proteomes" id="UP000190285">
    <property type="component" value="Unassembled WGS sequence"/>
</dbReference>
<keyword evidence="2" id="KW-1185">Reference proteome</keyword>
<proteinExistence type="predicted"/>
<accession>A0A1T5M3X9</accession>
<dbReference type="AlphaFoldDB" id="A0A1T5M3X9"/>
<sequence>MVKVKLVEIKDTIIQKLTNGFLSYNIYGEKDESGFSKPALLVKVYPTSMSMENKYHRRKSINVEISFYSLKGTNQEELECADKIYEIFDSVMIVNNRKLTVGIIQTMIIDGILTFCFNIDFTDSIDETEAYDYEDYQLMEELQMKEEF</sequence>
<dbReference type="InterPro" id="IPR049254">
    <property type="entry name" value="Phage_tail_terminator"/>
</dbReference>
<dbReference type="STRING" id="36842.SAMN02194393_03782"/>
<evidence type="ECO:0008006" key="3">
    <source>
        <dbReference type="Google" id="ProtNLM"/>
    </source>
</evidence>
<protein>
    <recommendedName>
        <fullName evidence="3">Phage protein</fullName>
    </recommendedName>
</protein>
<organism evidence="1 2">
    <name type="scientific">Maledivibacter halophilus</name>
    <dbReference type="NCBI Taxonomy" id="36842"/>
    <lineage>
        <taxon>Bacteria</taxon>
        <taxon>Bacillati</taxon>
        <taxon>Bacillota</taxon>
        <taxon>Clostridia</taxon>
        <taxon>Peptostreptococcales</taxon>
        <taxon>Caminicellaceae</taxon>
        <taxon>Maledivibacter</taxon>
    </lineage>
</organism>